<feature type="compositionally biased region" description="Basic and acidic residues" evidence="1">
    <location>
        <begin position="403"/>
        <end position="413"/>
    </location>
</feature>
<dbReference type="OrthoDB" id="4357294at2759"/>
<dbReference type="SUPFAM" id="SSF56219">
    <property type="entry name" value="DNase I-like"/>
    <property type="match status" value="1"/>
</dbReference>
<dbReference type="Proteomes" id="UP000015441">
    <property type="component" value="Unassembled WGS sequence"/>
</dbReference>
<dbReference type="AlphaFoldDB" id="N1J8E1"/>
<reference evidence="2 3" key="1">
    <citation type="journal article" date="2010" name="Science">
        <title>Genome expansion and gene loss in powdery mildew fungi reveal tradeoffs in extreme parasitism.</title>
        <authorList>
            <person name="Spanu P.D."/>
            <person name="Abbott J.C."/>
            <person name="Amselem J."/>
            <person name="Burgis T.A."/>
            <person name="Soanes D.M."/>
            <person name="Stueber K."/>
            <person name="Ver Loren van Themaat E."/>
            <person name="Brown J.K.M."/>
            <person name="Butcher S.A."/>
            <person name="Gurr S.J."/>
            <person name="Lebrun M.-H."/>
            <person name="Ridout C.J."/>
            <person name="Schulze-Lefert P."/>
            <person name="Talbot N.J."/>
            <person name="Ahmadinejad N."/>
            <person name="Ametz C."/>
            <person name="Barton G.R."/>
            <person name="Benjdia M."/>
            <person name="Bidzinski P."/>
            <person name="Bindschedler L.V."/>
            <person name="Both M."/>
            <person name="Brewer M.T."/>
            <person name="Cadle-Davidson L."/>
            <person name="Cadle-Davidson M.M."/>
            <person name="Collemare J."/>
            <person name="Cramer R."/>
            <person name="Frenkel O."/>
            <person name="Godfrey D."/>
            <person name="Harriman J."/>
            <person name="Hoede C."/>
            <person name="King B.C."/>
            <person name="Klages S."/>
            <person name="Kleemann J."/>
            <person name="Knoll D."/>
            <person name="Koti P.S."/>
            <person name="Kreplak J."/>
            <person name="Lopez-Ruiz F.J."/>
            <person name="Lu X."/>
            <person name="Maekawa T."/>
            <person name="Mahanil S."/>
            <person name="Micali C."/>
            <person name="Milgroom M.G."/>
            <person name="Montana G."/>
            <person name="Noir S."/>
            <person name="O'Connell R.J."/>
            <person name="Oberhaensli S."/>
            <person name="Parlange F."/>
            <person name="Pedersen C."/>
            <person name="Quesneville H."/>
            <person name="Reinhardt R."/>
            <person name="Rott M."/>
            <person name="Sacristan S."/>
            <person name="Schmidt S.M."/>
            <person name="Schoen M."/>
            <person name="Skamnioti P."/>
            <person name="Sommer H."/>
            <person name="Stephens A."/>
            <person name="Takahara H."/>
            <person name="Thordal-Christensen H."/>
            <person name="Vigouroux M."/>
            <person name="Wessling R."/>
            <person name="Wicker T."/>
            <person name="Panstruga R."/>
        </authorList>
    </citation>
    <scope>NUCLEOTIDE SEQUENCE [LARGE SCALE GENOMIC DNA]</scope>
    <source>
        <strain evidence="2">DH14</strain>
    </source>
</reference>
<feature type="region of interest" description="Disordered" evidence="1">
    <location>
        <begin position="194"/>
        <end position="214"/>
    </location>
</feature>
<dbReference type="eggNOG" id="ENOG502TDBS">
    <property type="taxonomic scope" value="Eukaryota"/>
</dbReference>
<protein>
    <submittedName>
        <fullName evidence="2">Putative effector protein</fullName>
    </submittedName>
</protein>
<name>N1J8E1_BLUG1</name>
<sequence length="616" mass="67980">MGDAVIDRHIMEGLESSRWYISEPKDGKVSEAPVITDTRKIAVPAMKRTANAKSKKTDEVTSTTAPQNTIPSTSGNNQTSCSGSSSKNTATCPLELRARLKAEEQRAAQTATNLTICTAAINGVENVLSPLSKVSSVQFINSMKNHGENIVEQTIEKQPELLQKATQVKVIQVKPTRATVTRTGLHTPAAPVKDVRVHNKPPTPTRPPAKAKKTGPKDYCLFLRLGKEHAWRSLSPAGFRDATAKLLELPPQNIEHVYCVPTSFALRAKNQEVRQLLDYAESFVQVDAILEKASDLVALRIATIPVAIHTLLGKVVVTDEMVADKIARVTSKVPPRQTVSQCKRCLLYHGTQSCSRAPVCWNCTSKMHSTLECQGVMGYHQNDKNKAGRNTAQPVTKGLTRCRNFESPHRSDSRNCLARPNKSGMASRETLEKIRYASQCKYAAVIRAKTAVRQAEADIKAATEMAKTAMPNYISNNRDGRPEKSLRKGATRAPFCLPPTLSFISINVGRGGLTQNIALAQAFELNIDVVLIQEPRWKEETMSHPGYICHLPHGGEKVRPRAVTYTQKDDRTISVRQLFPCAKLTGDYFWVLVNGVTFLNKYKAPRDMSVIQPIIN</sequence>
<proteinExistence type="predicted"/>
<dbReference type="InParanoid" id="N1J8E1"/>
<feature type="region of interest" description="Disordered" evidence="1">
    <location>
        <begin position="403"/>
        <end position="424"/>
    </location>
</feature>
<feature type="compositionally biased region" description="Polar residues" evidence="1">
    <location>
        <begin position="60"/>
        <end position="88"/>
    </location>
</feature>
<keyword evidence="3" id="KW-1185">Reference proteome</keyword>
<accession>N1J8E1</accession>
<evidence type="ECO:0000313" key="3">
    <source>
        <dbReference type="Proteomes" id="UP000015441"/>
    </source>
</evidence>
<dbReference type="HOGENOM" id="CLU_443412_0_0_1"/>
<organism evidence="2 3">
    <name type="scientific">Blumeria graminis f. sp. hordei (strain DH14)</name>
    <name type="common">Barley powdery mildew</name>
    <name type="synonym">Oidium monilioides f. sp. hordei</name>
    <dbReference type="NCBI Taxonomy" id="546991"/>
    <lineage>
        <taxon>Eukaryota</taxon>
        <taxon>Fungi</taxon>
        <taxon>Dikarya</taxon>
        <taxon>Ascomycota</taxon>
        <taxon>Pezizomycotina</taxon>
        <taxon>Leotiomycetes</taxon>
        <taxon>Erysiphales</taxon>
        <taxon>Erysiphaceae</taxon>
        <taxon>Blumeria</taxon>
        <taxon>Blumeria hordei</taxon>
    </lineage>
</organism>
<evidence type="ECO:0000256" key="1">
    <source>
        <dbReference type="SAM" id="MobiDB-lite"/>
    </source>
</evidence>
<dbReference type="InterPro" id="IPR036691">
    <property type="entry name" value="Endo/exonu/phosph_ase_sf"/>
</dbReference>
<comment type="caution">
    <text evidence="2">The sequence shown here is derived from an EMBL/GenBank/DDBJ whole genome shotgun (WGS) entry which is preliminary data.</text>
</comment>
<feature type="region of interest" description="Disordered" evidence="1">
    <location>
        <begin position="47"/>
        <end position="88"/>
    </location>
</feature>
<gene>
    <name evidence="2" type="ORF">BGHDH14_bgh05685</name>
</gene>
<dbReference type="EMBL" id="CAUH01001711">
    <property type="protein sequence ID" value="CCU75829.1"/>
    <property type="molecule type" value="Genomic_DNA"/>
</dbReference>
<evidence type="ECO:0000313" key="2">
    <source>
        <dbReference type="EMBL" id="CCU75829.1"/>
    </source>
</evidence>
<dbReference type="Gene3D" id="3.60.10.10">
    <property type="entry name" value="Endonuclease/exonuclease/phosphatase"/>
    <property type="match status" value="1"/>
</dbReference>